<name>A0A674JW42_9SAUR</name>
<dbReference type="Ensembl" id="ENSTMTT00000025738.1">
    <property type="protein sequence ID" value="ENSTMTP00000024858.1"/>
    <property type="gene ID" value="ENSTMTG00000018109.1"/>
</dbReference>
<dbReference type="Proteomes" id="UP000472274">
    <property type="component" value="Unplaced"/>
</dbReference>
<evidence type="ECO:0000313" key="2">
    <source>
        <dbReference type="Ensembl" id="ENSTMTP00000024858.1"/>
    </source>
</evidence>
<proteinExistence type="predicted"/>
<reference evidence="2" key="2">
    <citation type="submission" date="2025-09" db="UniProtKB">
        <authorList>
            <consortium name="Ensembl"/>
        </authorList>
    </citation>
    <scope>IDENTIFICATION</scope>
</reference>
<accession>A0A674JW42</accession>
<dbReference type="AlphaFoldDB" id="A0A674JW42"/>
<dbReference type="PANTHER" id="PTHR48195">
    <property type="entry name" value="FRIEND VIRUS SUSCEPTIBILITY PROTEIN 1"/>
    <property type="match status" value="1"/>
</dbReference>
<organism evidence="2 3">
    <name type="scientific">Terrapene triunguis</name>
    <name type="common">Three-toed box turtle</name>
    <dbReference type="NCBI Taxonomy" id="2587831"/>
    <lineage>
        <taxon>Eukaryota</taxon>
        <taxon>Metazoa</taxon>
        <taxon>Chordata</taxon>
        <taxon>Craniata</taxon>
        <taxon>Vertebrata</taxon>
        <taxon>Euteleostomi</taxon>
        <taxon>Archelosauria</taxon>
        <taxon>Testudinata</taxon>
        <taxon>Testudines</taxon>
        <taxon>Cryptodira</taxon>
        <taxon>Durocryptodira</taxon>
        <taxon>Testudinoidea</taxon>
        <taxon>Emydidae</taxon>
        <taxon>Terrapene</taxon>
    </lineage>
</organism>
<evidence type="ECO:0000313" key="3">
    <source>
        <dbReference type="Proteomes" id="UP000472274"/>
    </source>
</evidence>
<dbReference type="GeneTree" id="ENSGT01030000235340"/>
<sequence>MISSVKSWLLRCWDQGAQAVHLFPGEILMLGALFSDISINQLLRGAQRTAGSRTLLEWIFAAVEHRWPDPMDWDDVDKPWSTIPEASIRLREMGIQVGLYTNNFQGPDHETITAGMRNRFLHTAPLHLNGALLAVLSPAQGCPVGEAALLLGQLGDIEDTKAKVRASWANRKGDAKKEPTCFSRRDFFVALLKSGTPKDKIDRLPTKELVVLNWEMVKDQRKGGKWEAEMPAPPAPRLYPSLDEWQTPAPDRRPAGPTPLG</sequence>
<protein>
    <submittedName>
        <fullName evidence="2">Uncharacterized protein</fullName>
    </submittedName>
</protein>
<dbReference type="InterPro" id="IPR053270">
    <property type="entry name" value="Fv1_restriction_factor"/>
</dbReference>
<feature type="region of interest" description="Disordered" evidence="1">
    <location>
        <begin position="221"/>
        <end position="261"/>
    </location>
</feature>
<dbReference type="GO" id="GO:0009615">
    <property type="term" value="P:response to virus"/>
    <property type="evidence" value="ECO:0007669"/>
    <property type="project" value="TreeGrafter"/>
</dbReference>
<dbReference type="InParanoid" id="A0A674JW42"/>
<dbReference type="PANTHER" id="PTHR48195:SF1">
    <property type="entry name" value="RIKEN CDNA 2410002F23 GENE"/>
    <property type="match status" value="1"/>
</dbReference>
<reference evidence="2" key="1">
    <citation type="submission" date="2025-08" db="UniProtKB">
        <authorList>
            <consortium name="Ensembl"/>
        </authorList>
    </citation>
    <scope>IDENTIFICATION</scope>
</reference>
<dbReference type="GO" id="GO:0005794">
    <property type="term" value="C:Golgi apparatus"/>
    <property type="evidence" value="ECO:0007669"/>
    <property type="project" value="TreeGrafter"/>
</dbReference>
<evidence type="ECO:0000256" key="1">
    <source>
        <dbReference type="SAM" id="MobiDB-lite"/>
    </source>
</evidence>
<keyword evidence="3" id="KW-1185">Reference proteome</keyword>